<protein>
    <submittedName>
        <fullName evidence="2">Uncharacterized protein</fullName>
    </submittedName>
</protein>
<feature type="compositionally biased region" description="Basic and acidic residues" evidence="1">
    <location>
        <begin position="70"/>
        <end position="80"/>
    </location>
</feature>
<sequence>RMQIRIRRERLSEPLSAVPAEIARGEMAIILGVWHQGRRWAECAPGCACGSRRVRLSSGWKPDHVQTMIKQEHPGPEGRT</sequence>
<comment type="caution">
    <text evidence="2">The sequence shown here is derived from an EMBL/GenBank/DDBJ whole genome shotgun (WGS) entry which is preliminary data.</text>
</comment>
<accession>A0AAD6UUG8</accession>
<evidence type="ECO:0000313" key="3">
    <source>
        <dbReference type="Proteomes" id="UP001219525"/>
    </source>
</evidence>
<feature type="region of interest" description="Disordered" evidence="1">
    <location>
        <begin position="60"/>
        <end position="80"/>
    </location>
</feature>
<proteinExistence type="predicted"/>
<organism evidence="2 3">
    <name type="scientific">Mycena pura</name>
    <dbReference type="NCBI Taxonomy" id="153505"/>
    <lineage>
        <taxon>Eukaryota</taxon>
        <taxon>Fungi</taxon>
        <taxon>Dikarya</taxon>
        <taxon>Basidiomycota</taxon>
        <taxon>Agaricomycotina</taxon>
        <taxon>Agaricomycetes</taxon>
        <taxon>Agaricomycetidae</taxon>
        <taxon>Agaricales</taxon>
        <taxon>Marasmiineae</taxon>
        <taxon>Mycenaceae</taxon>
        <taxon>Mycena</taxon>
    </lineage>
</organism>
<evidence type="ECO:0000313" key="2">
    <source>
        <dbReference type="EMBL" id="KAJ7192921.1"/>
    </source>
</evidence>
<name>A0AAD6UUG8_9AGAR</name>
<keyword evidence="3" id="KW-1185">Reference proteome</keyword>
<feature type="non-terminal residue" evidence="2">
    <location>
        <position position="1"/>
    </location>
</feature>
<evidence type="ECO:0000256" key="1">
    <source>
        <dbReference type="SAM" id="MobiDB-lite"/>
    </source>
</evidence>
<reference evidence="2" key="1">
    <citation type="submission" date="2023-03" db="EMBL/GenBank/DDBJ databases">
        <title>Massive genome expansion in bonnet fungi (Mycena s.s.) driven by repeated elements and novel gene families across ecological guilds.</title>
        <authorList>
            <consortium name="Lawrence Berkeley National Laboratory"/>
            <person name="Harder C.B."/>
            <person name="Miyauchi S."/>
            <person name="Viragh M."/>
            <person name="Kuo A."/>
            <person name="Thoen E."/>
            <person name="Andreopoulos B."/>
            <person name="Lu D."/>
            <person name="Skrede I."/>
            <person name="Drula E."/>
            <person name="Henrissat B."/>
            <person name="Morin E."/>
            <person name="Kohler A."/>
            <person name="Barry K."/>
            <person name="LaButti K."/>
            <person name="Morin E."/>
            <person name="Salamov A."/>
            <person name="Lipzen A."/>
            <person name="Mereny Z."/>
            <person name="Hegedus B."/>
            <person name="Baldrian P."/>
            <person name="Stursova M."/>
            <person name="Weitz H."/>
            <person name="Taylor A."/>
            <person name="Grigoriev I.V."/>
            <person name="Nagy L.G."/>
            <person name="Martin F."/>
            <person name="Kauserud H."/>
        </authorList>
    </citation>
    <scope>NUCLEOTIDE SEQUENCE</scope>
    <source>
        <strain evidence="2">9144</strain>
    </source>
</reference>
<dbReference type="Proteomes" id="UP001219525">
    <property type="component" value="Unassembled WGS sequence"/>
</dbReference>
<gene>
    <name evidence="2" type="ORF">GGX14DRAFT_379643</name>
</gene>
<dbReference type="EMBL" id="JARJCW010000114">
    <property type="protein sequence ID" value="KAJ7192921.1"/>
    <property type="molecule type" value="Genomic_DNA"/>
</dbReference>
<dbReference type="AlphaFoldDB" id="A0AAD6UUG8"/>